<dbReference type="SUPFAM" id="SSF53448">
    <property type="entry name" value="Nucleotide-diphospho-sugar transferases"/>
    <property type="match status" value="1"/>
</dbReference>
<dbReference type="GO" id="GO:0006487">
    <property type="term" value="P:protein N-linked glycosylation"/>
    <property type="evidence" value="ECO:0007669"/>
    <property type="project" value="TreeGrafter"/>
</dbReference>
<dbReference type="OrthoDB" id="9810303at2"/>
<dbReference type="PANTHER" id="PTHR10859:SF91">
    <property type="entry name" value="DOLICHYL-PHOSPHATE BETA-GLUCOSYLTRANSFERASE"/>
    <property type="match status" value="1"/>
</dbReference>
<keyword evidence="3" id="KW-1185">Reference proteome</keyword>
<evidence type="ECO:0000259" key="1">
    <source>
        <dbReference type="Pfam" id="PF00535"/>
    </source>
</evidence>
<name>A0A2G4F6S6_9CYAN</name>
<proteinExistence type="predicted"/>
<dbReference type="AlphaFoldDB" id="A0A2G4F6S6"/>
<comment type="caution">
    <text evidence="2">The sequence shown here is derived from an EMBL/GenBank/DDBJ whole genome shotgun (WGS) entry which is preliminary data.</text>
</comment>
<evidence type="ECO:0000313" key="3">
    <source>
        <dbReference type="Proteomes" id="UP000226442"/>
    </source>
</evidence>
<dbReference type="Proteomes" id="UP000226442">
    <property type="component" value="Unassembled WGS sequence"/>
</dbReference>
<sequence>MMKIAVILPVYNEANCIEKTFDEILEFSQKNHAYNFIIVNDGSTDDTLKIIENKLNTSPTYNIKLISYRDRQGKGYAVKKGSESVDADCICFMDGDLAYSLEHIEPLVEKLEKFDVVIGCRNLDRHNFRNLTLIRKISGKIFNFISRKILNLPYRDMQAGLKGFKNKAAQEIFKQQTITGFSFDAELLFLAQKKGYTIGEIPARVSEQHLYKISKVNIVKDSLEMFSCLLKIRYNNRAGNYE</sequence>
<organism evidence="2 3">
    <name type="scientific">Tychonema bourrellyi FEM_GT703</name>
    <dbReference type="NCBI Taxonomy" id="2040638"/>
    <lineage>
        <taxon>Bacteria</taxon>
        <taxon>Bacillati</taxon>
        <taxon>Cyanobacteriota</taxon>
        <taxon>Cyanophyceae</taxon>
        <taxon>Oscillatoriophycideae</taxon>
        <taxon>Oscillatoriales</taxon>
        <taxon>Microcoleaceae</taxon>
        <taxon>Tychonema</taxon>
    </lineage>
</organism>
<keyword evidence="2" id="KW-0808">Transferase</keyword>
<dbReference type="PANTHER" id="PTHR10859">
    <property type="entry name" value="GLYCOSYL TRANSFERASE"/>
    <property type="match status" value="1"/>
</dbReference>
<gene>
    <name evidence="2" type="ORF">CP500_000275</name>
</gene>
<dbReference type="InterPro" id="IPR001173">
    <property type="entry name" value="Glyco_trans_2-like"/>
</dbReference>
<dbReference type="InterPro" id="IPR029044">
    <property type="entry name" value="Nucleotide-diphossugar_trans"/>
</dbReference>
<reference evidence="2" key="1">
    <citation type="submission" date="2017-10" db="EMBL/GenBank/DDBJ databases">
        <title>Draft genome sequence of the planktic cyanobacteria Tychonema bourrellyi isolated from alpine lentic freshwater.</title>
        <authorList>
            <person name="Tett A."/>
            <person name="Armanini F."/>
            <person name="Asnicar F."/>
            <person name="Boscaini A."/>
            <person name="Pasolli E."/>
            <person name="Zolfo M."/>
            <person name="Donati C."/>
            <person name="Salmaso N."/>
            <person name="Segata N."/>
        </authorList>
    </citation>
    <scope>NUCLEOTIDE SEQUENCE</scope>
    <source>
        <strain evidence="2">FEM_GT703</strain>
    </source>
</reference>
<evidence type="ECO:0000313" key="2">
    <source>
        <dbReference type="EMBL" id="PHX57411.1"/>
    </source>
</evidence>
<dbReference type="EMBL" id="NXIB02000001">
    <property type="protein sequence ID" value="PHX57411.1"/>
    <property type="molecule type" value="Genomic_DNA"/>
</dbReference>
<dbReference type="GO" id="GO:0016740">
    <property type="term" value="F:transferase activity"/>
    <property type="evidence" value="ECO:0007669"/>
    <property type="project" value="UniProtKB-KW"/>
</dbReference>
<protein>
    <submittedName>
        <fullName evidence="2">Glycosyl transferase</fullName>
    </submittedName>
</protein>
<accession>A0A2G4F6S6</accession>
<feature type="domain" description="Glycosyltransferase 2-like" evidence="1">
    <location>
        <begin position="6"/>
        <end position="173"/>
    </location>
</feature>
<dbReference type="Pfam" id="PF00535">
    <property type="entry name" value="Glycos_transf_2"/>
    <property type="match status" value="1"/>
</dbReference>
<dbReference type="RefSeq" id="WP_096831297.1">
    <property type="nucleotide sequence ID" value="NZ_NXIB02000001.1"/>
</dbReference>
<dbReference type="Gene3D" id="3.90.550.10">
    <property type="entry name" value="Spore Coat Polysaccharide Biosynthesis Protein SpsA, Chain A"/>
    <property type="match status" value="1"/>
</dbReference>